<dbReference type="RefSeq" id="XP_011125128.1">
    <property type="nucleotide sequence ID" value="XM_011126826.1"/>
</dbReference>
<name>G1XKW6_ARTOA</name>
<dbReference type="Pfam" id="PF13391">
    <property type="entry name" value="HNH_2"/>
    <property type="match status" value="1"/>
</dbReference>
<feature type="compositionally biased region" description="Basic and acidic residues" evidence="1">
    <location>
        <begin position="189"/>
        <end position="198"/>
    </location>
</feature>
<evidence type="ECO:0000259" key="2">
    <source>
        <dbReference type="Pfam" id="PF13391"/>
    </source>
</evidence>
<dbReference type="EMBL" id="ADOT01000194">
    <property type="protein sequence ID" value="EGX46312.1"/>
    <property type="molecule type" value="Genomic_DNA"/>
</dbReference>
<evidence type="ECO:0000313" key="4">
    <source>
        <dbReference type="Proteomes" id="UP000008784"/>
    </source>
</evidence>
<dbReference type="AlphaFoldDB" id="G1XKW6"/>
<accession>G1XKW6</accession>
<comment type="caution">
    <text evidence="3">The sequence shown here is derived from an EMBL/GenBank/DDBJ whole genome shotgun (WGS) entry which is preliminary data.</text>
</comment>
<dbReference type="HOGENOM" id="CLU_634536_0_0_1"/>
<dbReference type="GeneID" id="22896019"/>
<dbReference type="OrthoDB" id="5430425at2759"/>
<dbReference type="InterPro" id="IPR003615">
    <property type="entry name" value="HNH_nuc"/>
</dbReference>
<protein>
    <recommendedName>
        <fullName evidence="2">HNH nuclease domain-containing protein</fullName>
    </recommendedName>
</protein>
<evidence type="ECO:0000256" key="1">
    <source>
        <dbReference type="SAM" id="MobiDB-lite"/>
    </source>
</evidence>
<feature type="compositionally biased region" description="Polar residues" evidence="1">
    <location>
        <begin position="176"/>
        <end position="186"/>
    </location>
</feature>
<feature type="compositionally biased region" description="Low complexity" evidence="1">
    <location>
        <begin position="158"/>
        <end position="168"/>
    </location>
</feature>
<dbReference type="eggNOG" id="ENOG502STPG">
    <property type="taxonomic scope" value="Eukaryota"/>
</dbReference>
<dbReference type="Proteomes" id="UP000008784">
    <property type="component" value="Unassembled WGS sequence"/>
</dbReference>
<organism evidence="3 4">
    <name type="scientific">Arthrobotrys oligospora (strain ATCC 24927 / CBS 115.81 / DSM 1491)</name>
    <name type="common">Nematode-trapping fungus</name>
    <name type="synonym">Didymozoophaga oligospora</name>
    <dbReference type="NCBI Taxonomy" id="756982"/>
    <lineage>
        <taxon>Eukaryota</taxon>
        <taxon>Fungi</taxon>
        <taxon>Dikarya</taxon>
        <taxon>Ascomycota</taxon>
        <taxon>Pezizomycotina</taxon>
        <taxon>Orbiliomycetes</taxon>
        <taxon>Orbiliales</taxon>
        <taxon>Orbiliaceae</taxon>
        <taxon>Orbilia</taxon>
        <taxon>Orbilia oligospora</taxon>
    </lineage>
</organism>
<feature type="domain" description="HNH nuclease" evidence="2">
    <location>
        <begin position="222"/>
        <end position="313"/>
    </location>
</feature>
<gene>
    <name evidence="3" type="ORF">AOL_s00110g136</name>
</gene>
<evidence type="ECO:0000313" key="3">
    <source>
        <dbReference type="EMBL" id="EGX46312.1"/>
    </source>
</evidence>
<reference evidence="3 4" key="1">
    <citation type="journal article" date="2011" name="PLoS Pathog.">
        <title>Genomic and proteomic analyses of the fungus Arthrobotrys oligospora provide insights into nematode-trap formation.</title>
        <authorList>
            <person name="Yang J."/>
            <person name="Wang L."/>
            <person name="Ji X."/>
            <person name="Feng Y."/>
            <person name="Li X."/>
            <person name="Zou C."/>
            <person name="Xu J."/>
            <person name="Ren Y."/>
            <person name="Mi Q."/>
            <person name="Wu J."/>
            <person name="Liu S."/>
            <person name="Liu Y."/>
            <person name="Huang X."/>
            <person name="Wang H."/>
            <person name="Niu X."/>
            <person name="Li J."/>
            <person name="Liang L."/>
            <person name="Luo Y."/>
            <person name="Ji K."/>
            <person name="Zhou W."/>
            <person name="Yu Z."/>
            <person name="Li G."/>
            <person name="Liu Y."/>
            <person name="Li L."/>
            <person name="Qiao M."/>
            <person name="Feng L."/>
            <person name="Zhang K.-Q."/>
        </authorList>
    </citation>
    <scope>NUCLEOTIDE SEQUENCE [LARGE SCALE GENOMIC DNA]</scope>
    <source>
        <strain evidence="4">ATCC 24927 / CBS 115.81 / DSM 1491</strain>
    </source>
</reference>
<proteinExistence type="predicted"/>
<sequence length="432" mass="48764">MSSITSINRVSLWSIQIHSNASTKLEPSRNDVKAGFVCCDGLGISTNTIFEDLKIIYPSLHYCPDEFKLALWQERDDGSAEFTSAADGNKEFRMATDSPKLILGLIFHNKSHPLCTVLTDSATITHHINAGCAVVPNLNFDPQENGHLPDTQNYFIPSARSSRPSTPSQKRKFAEDSTSGQSTPASLESPRKQDQDSRMFIESLGVDTRSFEKSVKGSYSKCVITNTDSKWGTLICGPGYVAVHIVPQKFWFSYPDWRPSPDYENYPFKVTPSYNTHENGLRQRMQSTWEPANGLLLRADIHDMFDRRMIAIHPITFQIRLFAPMSVAMEYHGKVIEWETIPDRAALAYHYSQCVIENVAAGLVSASKFVVPENWKQAINMISQLALNRRLQELRDQVGDGSADDATYYLEDGLTKGREEEIESWLERYNNT</sequence>
<feature type="region of interest" description="Disordered" evidence="1">
    <location>
        <begin position="158"/>
        <end position="198"/>
    </location>
</feature>
<keyword evidence="4" id="KW-1185">Reference proteome</keyword>
<dbReference type="InParanoid" id="G1XKW6"/>